<protein>
    <submittedName>
        <fullName evidence="1">Uncharacterized protein</fullName>
    </submittedName>
</protein>
<reference evidence="1 2" key="1">
    <citation type="submission" date="2020-08" db="EMBL/GenBank/DDBJ databases">
        <title>Genomic Encyclopedia of Type Strains, Phase IV (KMG-IV): sequencing the most valuable type-strain genomes for metagenomic binning, comparative biology and taxonomic classification.</title>
        <authorList>
            <person name="Goeker M."/>
        </authorList>
    </citation>
    <scope>NUCLEOTIDE SEQUENCE [LARGE SCALE GENOMIC DNA]</scope>
    <source>
        <strain evidence="1 2">DSM 12252</strain>
    </source>
</reference>
<accession>A0A7W7Y8I2</accession>
<evidence type="ECO:0000313" key="1">
    <source>
        <dbReference type="EMBL" id="MBB5031598.1"/>
    </source>
</evidence>
<evidence type="ECO:0000313" key="2">
    <source>
        <dbReference type="Proteomes" id="UP000590740"/>
    </source>
</evidence>
<dbReference type="AlphaFoldDB" id="A0A7W7Y8I2"/>
<keyword evidence="2" id="KW-1185">Reference proteome</keyword>
<sequence length="699" mass="79498">MFRWLDDRHADNTPPIRSVRMYRSEGAFPWIKPLTDEPPDAETPVFSEALAQEWVNETSAKDWPHLLARVAAAKREIPRGWFRWLHHTSLARFEEEYSNNGPSVMQQLQFRSEWHALSQSARLDSKRLGELLPLLEIHSWEVGCYGLHRLAESGWRQLSPRARGRLLAGMANSESLCDEELVWHESPSAPGAFPPTPAVSVSTWLMARLSDAEFDAESVLEIACHAVRNEDPQLLARILHAGAARLGESIERMEPFHPESWTRNVRDFDVTGYLSHRVVDMVLEAAILRRYRMGQRLALASGASPNIRIWELESCSNEQFTALSYAIDQHDFELVELLLAHPFVGADEVSSKSLFLAIRMCHHKLAERILDRGVPFDRGDFIEGLDPSLPGSKPGWKNFPELPQCEPADFERAERLSSGLPLSHPSAVPWFIHGCSMMGGSCSTILAALLHRDDLKHLQYYHSRGLPLRMTTSDFAIALAVESYDCLCWLMQQWGAPKSFLLKLRREIPAFGTRGRLWMVRADARRVGLLDTFDTSGQEPLHLPDGGRLWMDFSGLVIQDDQLGPSYKRQICIDPRRRPGFVVLRSVSITWASCRHPKSDYELQSMIPLIKEMNGQFFYTGMTLGTLGDQRGLSSIHSQLKSWSQGTYWKQMRPGILERAMQNNVPFSFKTPQQPLPRRSAFTALNSLRQKLAAFWRSP</sequence>
<name>A0A7W7Y8I2_9BACT</name>
<dbReference type="EMBL" id="JACHIG010000002">
    <property type="protein sequence ID" value="MBB5031598.1"/>
    <property type="molecule type" value="Genomic_DNA"/>
</dbReference>
<dbReference type="InterPro" id="IPR036770">
    <property type="entry name" value="Ankyrin_rpt-contain_sf"/>
</dbReference>
<dbReference type="SUPFAM" id="SSF48403">
    <property type="entry name" value="Ankyrin repeat"/>
    <property type="match status" value="1"/>
</dbReference>
<dbReference type="Proteomes" id="UP000590740">
    <property type="component" value="Unassembled WGS sequence"/>
</dbReference>
<dbReference type="Gene3D" id="1.25.40.20">
    <property type="entry name" value="Ankyrin repeat-containing domain"/>
    <property type="match status" value="1"/>
</dbReference>
<comment type="caution">
    <text evidence="1">The sequence shown here is derived from an EMBL/GenBank/DDBJ whole genome shotgun (WGS) entry which is preliminary data.</text>
</comment>
<proteinExistence type="predicted"/>
<dbReference type="RefSeq" id="WP_184338539.1">
    <property type="nucleotide sequence ID" value="NZ_JACHIG010000002.1"/>
</dbReference>
<organism evidence="1 2">
    <name type="scientific">Prosthecobacter vanneervenii</name>
    <dbReference type="NCBI Taxonomy" id="48466"/>
    <lineage>
        <taxon>Bacteria</taxon>
        <taxon>Pseudomonadati</taxon>
        <taxon>Verrucomicrobiota</taxon>
        <taxon>Verrucomicrobiia</taxon>
        <taxon>Verrucomicrobiales</taxon>
        <taxon>Verrucomicrobiaceae</taxon>
        <taxon>Prosthecobacter</taxon>
    </lineage>
</organism>
<gene>
    <name evidence="1" type="ORF">HNQ65_001166</name>
</gene>